<evidence type="ECO:0000313" key="3">
    <source>
        <dbReference type="EMBL" id="KKU03131.1"/>
    </source>
</evidence>
<protein>
    <recommendedName>
        <fullName evidence="2">UPF0102 protein UX03_C0022G0010</fullName>
    </recommendedName>
</protein>
<sequence>MKQKNYEVGRLGEKIAAEFLAKKGYRILARNFRTRFGEIDLVAAKDGVLVFVEVKLKIGDNFGPNPEEMIDKKKVQQIEKTAQSFLMENPEDGMRYESLRIDAVCIVLDAGGQVKRTNHYENIGF</sequence>
<dbReference type="HAMAP" id="MF_00048">
    <property type="entry name" value="UPF0102"/>
    <property type="match status" value="1"/>
</dbReference>
<dbReference type="SUPFAM" id="SSF52980">
    <property type="entry name" value="Restriction endonuclease-like"/>
    <property type="match status" value="1"/>
</dbReference>
<dbReference type="PANTHER" id="PTHR34039:SF1">
    <property type="entry name" value="UPF0102 PROTEIN YRAN"/>
    <property type="match status" value="1"/>
</dbReference>
<name>A0A0G1M4H8_9BACT</name>
<dbReference type="InterPro" id="IPR003509">
    <property type="entry name" value="UPF0102_YraN-like"/>
</dbReference>
<dbReference type="Pfam" id="PF02021">
    <property type="entry name" value="UPF0102"/>
    <property type="match status" value="1"/>
</dbReference>
<dbReference type="EMBL" id="LCKQ01000022">
    <property type="protein sequence ID" value="KKU03131.1"/>
    <property type="molecule type" value="Genomic_DNA"/>
</dbReference>
<evidence type="ECO:0000313" key="4">
    <source>
        <dbReference type="Proteomes" id="UP000034086"/>
    </source>
</evidence>
<dbReference type="InterPro" id="IPR011335">
    <property type="entry name" value="Restrct_endonuc-II-like"/>
</dbReference>
<dbReference type="Proteomes" id="UP000034086">
    <property type="component" value="Unassembled WGS sequence"/>
</dbReference>
<evidence type="ECO:0000256" key="1">
    <source>
        <dbReference type="ARBA" id="ARBA00006738"/>
    </source>
</evidence>
<dbReference type="CDD" id="cd20736">
    <property type="entry name" value="PoNe_Nuclease"/>
    <property type="match status" value="1"/>
</dbReference>
<dbReference type="InterPro" id="IPR011856">
    <property type="entry name" value="tRNA_endonuc-like_dom_sf"/>
</dbReference>
<accession>A0A0G1M4H8</accession>
<dbReference type="PATRIC" id="fig|1618598.3.peg.514"/>
<organism evidence="3 4">
    <name type="scientific">Candidatus Woesebacteria bacterium GW2011_GWE1_45_18</name>
    <dbReference type="NCBI Taxonomy" id="1618598"/>
    <lineage>
        <taxon>Bacteria</taxon>
        <taxon>Candidatus Woeseibacteriota</taxon>
    </lineage>
</organism>
<dbReference type="PANTHER" id="PTHR34039">
    <property type="entry name" value="UPF0102 PROTEIN YRAN"/>
    <property type="match status" value="1"/>
</dbReference>
<dbReference type="AlphaFoldDB" id="A0A0G1M4H8"/>
<comment type="similarity">
    <text evidence="1 2">Belongs to the UPF0102 family.</text>
</comment>
<evidence type="ECO:0000256" key="2">
    <source>
        <dbReference type="HAMAP-Rule" id="MF_00048"/>
    </source>
</evidence>
<proteinExistence type="inferred from homology"/>
<reference evidence="3 4" key="1">
    <citation type="journal article" date="2015" name="Nature">
        <title>rRNA introns, odd ribosomes, and small enigmatic genomes across a large radiation of phyla.</title>
        <authorList>
            <person name="Brown C.T."/>
            <person name="Hug L.A."/>
            <person name="Thomas B.C."/>
            <person name="Sharon I."/>
            <person name="Castelle C.J."/>
            <person name="Singh A."/>
            <person name="Wilkins M.J."/>
            <person name="Williams K.H."/>
            <person name="Banfield J.F."/>
        </authorList>
    </citation>
    <scope>NUCLEOTIDE SEQUENCE [LARGE SCALE GENOMIC DNA]</scope>
</reference>
<dbReference type="Gene3D" id="3.40.1350.10">
    <property type="match status" value="1"/>
</dbReference>
<gene>
    <name evidence="3" type="ORF">UX03_C0022G0010</name>
</gene>
<comment type="caution">
    <text evidence="3">The sequence shown here is derived from an EMBL/GenBank/DDBJ whole genome shotgun (WGS) entry which is preliminary data.</text>
</comment>
<dbReference type="GO" id="GO:0003676">
    <property type="term" value="F:nucleic acid binding"/>
    <property type="evidence" value="ECO:0007669"/>
    <property type="project" value="InterPro"/>
</dbReference>